<name>A0A6J6CHL7_9ZZZZ</name>
<dbReference type="PANTHER" id="PTHR10353:SF209">
    <property type="entry name" value="GALACTOLIPID GALACTOSYLTRANSFERASE SFR2, CHLOROPLASTIC"/>
    <property type="match status" value="1"/>
</dbReference>
<dbReference type="Pfam" id="PF00232">
    <property type="entry name" value="Glyco_hydro_1"/>
    <property type="match status" value="1"/>
</dbReference>
<comment type="similarity">
    <text evidence="1">Belongs to the glycosyl hydrolase 1 family.</text>
</comment>
<dbReference type="InterPro" id="IPR001360">
    <property type="entry name" value="Glyco_hydro_1"/>
</dbReference>
<accession>A0A6J6CHL7</accession>
<gene>
    <name evidence="4" type="ORF">UFOPK1421_01283</name>
</gene>
<dbReference type="PANTHER" id="PTHR10353">
    <property type="entry name" value="GLYCOSYL HYDROLASE"/>
    <property type="match status" value="1"/>
</dbReference>
<evidence type="ECO:0000256" key="1">
    <source>
        <dbReference type="ARBA" id="ARBA00010838"/>
    </source>
</evidence>
<dbReference type="EMBL" id="CAEZSL010000164">
    <property type="protein sequence ID" value="CAB4551012.1"/>
    <property type="molecule type" value="Genomic_DNA"/>
</dbReference>
<evidence type="ECO:0000313" key="4">
    <source>
        <dbReference type="EMBL" id="CAB4551012.1"/>
    </source>
</evidence>
<reference evidence="4" key="1">
    <citation type="submission" date="2020-05" db="EMBL/GenBank/DDBJ databases">
        <authorList>
            <person name="Chiriac C."/>
            <person name="Salcher M."/>
            <person name="Ghai R."/>
            <person name="Kavagutti S V."/>
        </authorList>
    </citation>
    <scope>NUCLEOTIDE SEQUENCE</scope>
</reference>
<evidence type="ECO:0000256" key="2">
    <source>
        <dbReference type="ARBA" id="ARBA00022801"/>
    </source>
</evidence>
<dbReference type="InterPro" id="IPR017853">
    <property type="entry name" value="GH"/>
</dbReference>
<dbReference type="SUPFAM" id="SSF51445">
    <property type="entry name" value="(Trans)glycosidases"/>
    <property type="match status" value="1"/>
</dbReference>
<proteinExistence type="inferred from homology"/>
<sequence>MKGVYLPAEIALQADGHGAFHLNFDEMLEQYAAEGVTQLRLGFDWGRLQPRAGGFSQEWAEWYGDVISAAKKHGIGVWASLLESELPHWFDDERGFSDPKSAGKHWPRFVELMGDSFGDRVAGWFPINDPIGFAARKETDDGQRHGEMVDTMVVAWRDAWRILRGGPPIAGSFGVRMVRPTDDSPEASERAQREDHLRWKTFLRGLRDGSVVIPGRADRELDDLAGAIDLIGIMFRSDLATDQSITDESLRRWQERATMLIHRVRDEAPHQPIVLSYRSARRGKRETQSDAAVMTEAFMNAVDDCCDDGFEIHSLYTEPTGGLTQTR</sequence>
<organism evidence="4">
    <name type="scientific">freshwater metagenome</name>
    <dbReference type="NCBI Taxonomy" id="449393"/>
    <lineage>
        <taxon>unclassified sequences</taxon>
        <taxon>metagenomes</taxon>
        <taxon>ecological metagenomes</taxon>
    </lineage>
</organism>
<dbReference type="AlphaFoldDB" id="A0A6J6CHL7"/>
<keyword evidence="3" id="KW-0326">Glycosidase</keyword>
<evidence type="ECO:0000256" key="3">
    <source>
        <dbReference type="ARBA" id="ARBA00023295"/>
    </source>
</evidence>
<dbReference type="Gene3D" id="3.20.20.80">
    <property type="entry name" value="Glycosidases"/>
    <property type="match status" value="1"/>
</dbReference>
<dbReference type="GO" id="GO:0008422">
    <property type="term" value="F:beta-glucosidase activity"/>
    <property type="evidence" value="ECO:0007669"/>
    <property type="project" value="TreeGrafter"/>
</dbReference>
<protein>
    <submittedName>
        <fullName evidence="4">Unannotated protein</fullName>
    </submittedName>
</protein>
<keyword evidence="2" id="KW-0378">Hydrolase</keyword>
<dbReference type="GO" id="GO:0005975">
    <property type="term" value="P:carbohydrate metabolic process"/>
    <property type="evidence" value="ECO:0007669"/>
    <property type="project" value="InterPro"/>
</dbReference>